<evidence type="ECO:0000313" key="2">
    <source>
        <dbReference type="Proteomes" id="UP001055811"/>
    </source>
</evidence>
<proteinExistence type="predicted"/>
<dbReference type="Proteomes" id="UP001055811">
    <property type="component" value="Linkage Group LG07"/>
</dbReference>
<name>A0ACB9AGL6_CICIN</name>
<protein>
    <submittedName>
        <fullName evidence="1">Uncharacterized protein</fullName>
    </submittedName>
</protein>
<gene>
    <name evidence="1" type="ORF">L2E82_38354</name>
</gene>
<keyword evidence="2" id="KW-1185">Reference proteome</keyword>
<comment type="caution">
    <text evidence="1">The sequence shown here is derived from an EMBL/GenBank/DDBJ whole genome shotgun (WGS) entry which is preliminary data.</text>
</comment>
<reference evidence="2" key="1">
    <citation type="journal article" date="2022" name="Mol. Ecol. Resour.">
        <title>The genomes of chicory, endive, great burdock and yacon provide insights into Asteraceae palaeo-polyploidization history and plant inulin production.</title>
        <authorList>
            <person name="Fan W."/>
            <person name="Wang S."/>
            <person name="Wang H."/>
            <person name="Wang A."/>
            <person name="Jiang F."/>
            <person name="Liu H."/>
            <person name="Zhao H."/>
            <person name="Xu D."/>
            <person name="Zhang Y."/>
        </authorList>
    </citation>
    <scope>NUCLEOTIDE SEQUENCE [LARGE SCALE GENOMIC DNA]</scope>
    <source>
        <strain evidence="2">cv. Punajuju</strain>
    </source>
</reference>
<organism evidence="1 2">
    <name type="scientific">Cichorium intybus</name>
    <name type="common">Chicory</name>
    <dbReference type="NCBI Taxonomy" id="13427"/>
    <lineage>
        <taxon>Eukaryota</taxon>
        <taxon>Viridiplantae</taxon>
        <taxon>Streptophyta</taxon>
        <taxon>Embryophyta</taxon>
        <taxon>Tracheophyta</taxon>
        <taxon>Spermatophyta</taxon>
        <taxon>Magnoliopsida</taxon>
        <taxon>eudicotyledons</taxon>
        <taxon>Gunneridae</taxon>
        <taxon>Pentapetalae</taxon>
        <taxon>asterids</taxon>
        <taxon>campanulids</taxon>
        <taxon>Asterales</taxon>
        <taxon>Asteraceae</taxon>
        <taxon>Cichorioideae</taxon>
        <taxon>Cichorieae</taxon>
        <taxon>Cichoriinae</taxon>
        <taxon>Cichorium</taxon>
    </lineage>
</organism>
<sequence length="99" mass="11989">MVRAELANSHLKKAPDMVYLETGLTHILPLDDENLSLFDKEFAERQRQEKFIKMHQQYFLVWNQYLIVTAKSMKEKKFMNATYFRFEVLRSDDEVYTLY</sequence>
<accession>A0ACB9AGL6</accession>
<reference evidence="1 2" key="2">
    <citation type="journal article" date="2022" name="Mol. Ecol. Resour.">
        <title>The genomes of chicory, endive, great burdock and yacon provide insights into Asteraceae paleo-polyploidization history and plant inulin production.</title>
        <authorList>
            <person name="Fan W."/>
            <person name="Wang S."/>
            <person name="Wang H."/>
            <person name="Wang A."/>
            <person name="Jiang F."/>
            <person name="Liu H."/>
            <person name="Zhao H."/>
            <person name="Xu D."/>
            <person name="Zhang Y."/>
        </authorList>
    </citation>
    <scope>NUCLEOTIDE SEQUENCE [LARGE SCALE GENOMIC DNA]</scope>
    <source>
        <strain evidence="2">cv. Punajuju</strain>
        <tissue evidence="1">Leaves</tissue>
    </source>
</reference>
<dbReference type="EMBL" id="CM042015">
    <property type="protein sequence ID" value="KAI3708848.1"/>
    <property type="molecule type" value="Genomic_DNA"/>
</dbReference>
<evidence type="ECO:0000313" key="1">
    <source>
        <dbReference type="EMBL" id="KAI3708848.1"/>
    </source>
</evidence>